<evidence type="ECO:0000256" key="3">
    <source>
        <dbReference type="HAMAP-Rule" id="MF_02026"/>
    </source>
</evidence>
<keyword evidence="1 3" id="KW-0663">Pyridoxal phosphate</keyword>
<dbReference type="OrthoDB" id="9804264at2"/>
<dbReference type="PANTHER" id="PTHR30244:SF34">
    <property type="entry name" value="DTDP-4-AMINO-4,6-DIDEOXYGALACTOSE TRANSAMINASE"/>
    <property type="match status" value="1"/>
</dbReference>
<dbReference type="SUPFAM" id="SSF53383">
    <property type="entry name" value="PLP-dependent transferases"/>
    <property type="match status" value="1"/>
</dbReference>
<dbReference type="CDD" id="cd00616">
    <property type="entry name" value="AHBA_syn"/>
    <property type="match status" value="1"/>
</dbReference>
<dbReference type="PIRSF" id="PIRSF000390">
    <property type="entry name" value="PLP_StrS"/>
    <property type="match status" value="1"/>
</dbReference>
<evidence type="ECO:0000256" key="6">
    <source>
        <dbReference type="RuleBase" id="RU004508"/>
    </source>
</evidence>
<dbReference type="Gene3D" id="3.90.1150.10">
    <property type="entry name" value="Aspartate Aminotransferase, domain 1"/>
    <property type="match status" value="1"/>
</dbReference>
<dbReference type="EMBL" id="MLJI01000001">
    <property type="protein sequence ID" value="ORM91918.1"/>
    <property type="molecule type" value="Genomic_DNA"/>
</dbReference>
<comment type="similarity">
    <text evidence="2 3 6">Belongs to the DegT/DnrJ/EryC1 family.</text>
</comment>
<dbReference type="GO" id="GO:0030170">
    <property type="term" value="F:pyridoxal phosphate binding"/>
    <property type="evidence" value="ECO:0007669"/>
    <property type="project" value="UniProtKB-UniRule"/>
</dbReference>
<comment type="function">
    <text evidence="3">Catalyzes the synthesis of dTDP-4-amino-4,6-dideoxy-D-galactose (dTDP-Fuc4N) from dTDP-4-keto-6-deoxy-D-glucose (dTDP-D-Glc4O) and L-glutamate.</text>
</comment>
<proteinExistence type="inferred from homology"/>
<dbReference type="Gene3D" id="3.40.640.10">
    <property type="entry name" value="Type I PLP-dependent aspartate aminotransferase-like (Major domain)"/>
    <property type="match status" value="1"/>
</dbReference>
<evidence type="ECO:0000256" key="5">
    <source>
        <dbReference type="PIRSR" id="PIRSR000390-2"/>
    </source>
</evidence>
<dbReference type="FunFam" id="3.40.640.10:FF:000037">
    <property type="entry name" value="dTDP-4-amino-4,6-dideoxygalactose transaminase"/>
    <property type="match status" value="1"/>
</dbReference>
<dbReference type="InterPro" id="IPR000653">
    <property type="entry name" value="DegT/StrS_aminotransferase"/>
</dbReference>
<dbReference type="InterPro" id="IPR032894">
    <property type="entry name" value="WecE"/>
</dbReference>
<dbReference type="EC" id="2.6.1.59" evidence="3"/>
<evidence type="ECO:0000256" key="1">
    <source>
        <dbReference type="ARBA" id="ARBA00022898"/>
    </source>
</evidence>
<reference evidence="7 8" key="1">
    <citation type="journal article" date="2017" name="Antonie Van Leeuwenhoek">
        <title>Phylogenomic resolution of the bacterial genus Pantoea and its relationship with Erwinia and Tatumella.</title>
        <authorList>
            <person name="Palmer M."/>
            <person name="Steenkamp E.T."/>
            <person name="Coetzee M.P."/>
            <person name="Chan W.Y."/>
            <person name="van Zyl E."/>
            <person name="De Maayer P."/>
            <person name="Coutinho T.A."/>
            <person name="Blom J."/>
            <person name="Smits T.H."/>
            <person name="Duffy B."/>
            <person name="Venter S.N."/>
        </authorList>
    </citation>
    <scope>NUCLEOTIDE SEQUENCE [LARGE SCALE GENOMIC DNA]</scope>
    <source>
        <strain evidence="7 8">LMG 2657</strain>
    </source>
</reference>
<dbReference type="PANTHER" id="PTHR30244">
    <property type="entry name" value="TRANSAMINASE"/>
    <property type="match status" value="1"/>
</dbReference>
<dbReference type="STRING" id="55209.HA50_00530"/>
<keyword evidence="8" id="KW-1185">Reference proteome</keyword>
<organism evidence="7 8">
    <name type="scientific">Pantoea cypripedii</name>
    <name type="common">Pectobacterium cypripedii</name>
    <name type="synonym">Erwinia cypripedii</name>
    <dbReference type="NCBI Taxonomy" id="55209"/>
    <lineage>
        <taxon>Bacteria</taxon>
        <taxon>Pseudomonadati</taxon>
        <taxon>Pseudomonadota</taxon>
        <taxon>Gammaproteobacteria</taxon>
        <taxon>Enterobacterales</taxon>
        <taxon>Erwiniaceae</taxon>
        <taxon>Pantoea</taxon>
    </lineage>
</organism>
<dbReference type="NCBIfam" id="NF008687">
    <property type="entry name" value="PRK11706.1"/>
    <property type="match status" value="1"/>
</dbReference>
<comment type="catalytic activity">
    <reaction evidence="3">
        <text>dTDP-4-amino-4,6-dideoxy-alpha-D-galactose + 2-oxoglutarate = dTDP-4-dehydro-6-deoxy-alpha-D-glucose + L-glutamate</text>
        <dbReference type="Rhea" id="RHEA:10368"/>
        <dbReference type="ChEBI" id="CHEBI:16810"/>
        <dbReference type="ChEBI" id="CHEBI:29985"/>
        <dbReference type="ChEBI" id="CHEBI:57649"/>
        <dbReference type="ChEBI" id="CHEBI:68492"/>
        <dbReference type="EC" id="2.6.1.59"/>
    </reaction>
</comment>
<evidence type="ECO:0000313" key="8">
    <source>
        <dbReference type="Proteomes" id="UP000193749"/>
    </source>
</evidence>
<dbReference type="InterPro" id="IPR015421">
    <property type="entry name" value="PyrdxlP-dep_Trfase_major"/>
</dbReference>
<feature type="active site" description="Proton acceptor" evidence="4">
    <location>
        <position position="181"/>
    </location>
</feature>
<accession>A0A1X1EPJ3</accession>
<name>A0A1X1EPJ3_PANCY</name>
<dbReference type="HAMAP" id="MF_02026">
    <property type="entry name" value="WecE_RffA"/>
    <property type="match status" value="1"/>
</dbReference>
<comment type="caution">
    <text evidence="7">The sequence shown here is derived from an EMBL/GenBank/DDBJ whole genome shotgun (WGS) entry which is preliminary data.</text>
</comment>
<evidence type="ECO:0000256" key="2">
    <source>
        <dbReference type="ARBA" id="ARBA00037999"/>
    </source>
</evidence>
<evidence type="ECO:0000256" key="4">
    <source>
        <dbReference type="PIRSR" id="PIRSR000390-1"/>
    </source>
</evidence>
<gene>
    <name evidence="3" type="primary">wecE</name>
    <name evidence="7" type="ORF">HA50_00530</name>
</gene>
<sequence length="376" mass="41947">MIPFNAPPVVGSEIEYMQSAMASGKLCGDGGFTRRCQQWMEQHFGSKKVLLTPSCTASLEMAALLIDIQPGDEVIMPSYTFVSTANAFVLRGATIVFVDVRPDTLNIDETLIEAAITSKTRAIVPVHYAGVACEMDTIMALAAKHKLYVIEDAAQGVMSQYKGRALGTIGHIGCFSFHETKNYTAGGEGGATLINEAKLVERAEIIREKGTNRSQFFRGQVDKYTWRDIGSSYLMADLQAAYLWAQLEAAERINQQRLRLWNNYFAALQPLAATGRIALPVVPDSCRHNAHMFYIKLRDSNDRQALINWMKEAEILTVFHYIPLHSSPAGERFGRFHGDDVFTTAESERVLRLPLFYNLSDNNQRTVINSLLSFFA</sequence>
<dbReference type="InterPro" id="IPR015422">
    <property type="entry name" value="PyrdxlP-dep_Trfase_small"/>
</dbReference>
<feature type="modified residue" description="N6-(pyridoxal phosphate)lysine" evidence="3 5">
    <location>
        <position position="181"/>
    </location>
</feature>
<dbReference type="InterPro" id="IPR015424">
    <property type="entry name" value="PyrdxlP-dep_Trfase"/>
</dbReference>
<comment type="pathway">
    <text evidence="3">Bacterial outer membrane biogenesis; enterobacterial common antigen biosynthesis.</text>
</comment>
<dbReference type="Proteomes" id="UP000193749">
    <property type="component" value="Unassembled WGS sequence"/>
</dbReference>
<dbReference type="NCBIfam" id="TIGR02379">
    <property type="entry name" value="ECA_wecE"/>
    <property type="match status" value="1"/>
</dbReference>
<dbReference type="GO" id="GO:0009246">
    <property type="term" value="P:enterobacterial common antigen biosynthetic process"/>
    <property type="evidence" value="ECO:0007669"/>
    <property type="project" value="UniProtKB-UniRule"/>
</dbReference>
<evidence type="ECO:0000313" key="7">
    <source>
        <dbReference type="EMBL" id="ORM91918.1"/>
    </source>
</evidence>
<dbReference type="AlphaFoldDB" id="A0A1X1EPJ3"/>
<dbReference type="RefSeq" id="WP_084871705.1">
    <property type="nucleotide sequence ID" value="NZ_JAGGMY010000001.1"/>
</dbReference>
<keyword evidence="3" id="KW-0808">Transferase</keyword>
<dbReference type="InterPro" id="IPR012749">
    <property type="entry name" value="WecE-like"/>
</dbReference>
<comment type="cofactor">
    <cofactor evidence="3">
        <name>pyridoxal 5'-phosphate</name>
        <dbReference type="ChEBI" id="CHEBI:597326"/>
    </cofactor>
</comment>
<protein>
    <recommendedName>
        <fullName evidence="3">dTDP-4-amino-4,6-dideoxygalactose transaminase</fullName>
        <ecNumber evidence="3">2.6.1.59</ecNumber>
    </recommendedName>
</protein>
<dbReference type="FunFam" id="3.90.1150.10:FF:000061">
    <property type="entry name" value="dTDP-4-amino-4,6-dideoxygalactose transaminase"/>
    <property type="match status" value="1"/>
</dbReference>
<dbReference type="Pfam" id="PF01041">
    <property type="entry name" value="DegT_DnrJ_EryC1"/>
    <property type="match status" value="1"/>
</dbReference>
<dbReference type="GO" id="GO:0019180">
    <property type="term" value="F:dTDP-4-amino-4,6-dideoxygalactose transaminase activity"/>
    <property type="evidence" value="ECO:0007669"/>
    <property type="project" value="UniProtKB-UniRule"/>
</dbReference>
<dbReference type="UniPathway" id="UPA00566"/>